<dbReference type="NCBIfam" id="TIGR02226">
    <property type="entry name" value="two_anch"/>
    <property type="match status" value="1"/>
</dbReference>
<dbReference type="InterPro" id="IPR024163">
    <property type="entry name" value="Aerotolerance_reg_N"/>
</dbReference>
<feature type="transmembrane region" description="Helical" evidence="1">
    <location>
        <begin position="373"/>
        <end position="392"/>
    </location>
</feature>
<gene>
    <name evidence="3" type="ORF">CWM47_07110</name>
</gene>
<proteinExistence type="predicted"/>
<dbReference type="OrthoDB" id="890881at2"/>
<organism evidence="3 4">
    <name type="scientific">Spirosoma pollinicola</name>
    <dbReference type="NCBI Taxonomy" id="2057025"/>
    <lineage>
        <taxon>Bacteria</taxon>
        <taxon>Pseudomonadati</taxon>
        <taxon>Bacteroidota</taxon>
        <taxon>Cytophagia</taxon>
        <taxon>Cytophagales</taxon>
        <taxon>Cytophagaceae</taxon>
        <taxon>Spirosoma</taxon>
    </lineage>
</organism>
<dbReference type="AlphaFoldDB" id="A0A2K8YVG5"/>
<sequence>MPFVEPILLWGALAVIIPVIIHFWHQKQGKPLPWAATQWLLEKQQQQSRGFRLDNVLLLIIRCLLLILLAVLLAQPLLNWLTKPPAVQKIHLVQPSSSVADNFKFELTEALKKGERVIWADDRLTKLDDKPYPFQNQARLDPLRLQTAINQVDAQHNVLHLYISPTEALADVPAITVPTHFQLHTLIDSTNQPRAYLSLKDNRKLFINKGGKLTSSSALDPSLKFQSEPVHSGPIRTLVQYKNEQERKTVTAALTALADVYGIEWVIDEKPTSNQAYTWQLTDHLPAKPSPQTLSIVSGNLQHTSLPNVIYTNDVLTPQTSERVETGQLPEWLGEQLLRYYGLKINSQPLGQQAIKSLFIPSTKPTRVQHASLQHALLLLFIVLVVVERWLALTKNA</sequence>
<keyword evidence="1" id="KW-0812">Transmembrane</keyword>
<protein>
    <recommendedName>
        <fullName evidence="2">Aerotolerance regulator N-terminal domain-containing protein</fullName>
    </recommendedName>
</protein>
<dbReference type="PANTHER" id="PTHR37464:SF1">
    <property type="entry name" value="BLL2463 PROTEIN"/>
    <property type="match status" value="1"/>
</dbReference>
<evidence type="ECO:0000259" key="2">
    <source>
        <dbReference type="Pfam" id="PF07584"/>
    </source>
</evidence>
<keyword evidence="1" id="KW-0472">Membrane</keyword>
<accession>A0A2K8YVG5</accession>
<keyword evidence="4" id="KW-1185">Reference proteome</keyword>
<evidence type="ECO:0000313" key="3">
    <source>
        <dbReference type="EMBL" id="AUD01606.1"/>
    </source>
</evidence>
<keyword evidence="1" id="KW-1133">Transmembrane helix</keyword>
<name>A0A2K8YVG5_9BACT</name>
<feature type="transmembrane region" description="Helical" evidence="1">
    <location>
        <begin position="6"/>
        <end position="24"/>
    </location>
</feature>
<feature type="transmembrane region" description="Helical" evidence="1">
    <location>
        <begin position="56"/>
        <end position="78"/>
    </location>
</feature>
<evidence type="ECO:0000313" key="4">
    <source>
        <dbReference type="Proteomes" id="UP000232883"/>
    </source>
</evidence>
<evidence type="ECO:0000256" key="1">
    <source>
        <dbReference type="SAM" id="Phobius"/>
    </source>
</evidence>
<dbReference type="PANTHER" id="PTHR37464">
    <property type="entry name" value="BLL2463 PROTEIN"/>
    <property type="match status" value="1"/>
</dbReference>
<dbReference type="EMBL" id="CP025096">
    <property type="protein sequence ID" value="AUD01606.1"/>
    <property type="molecule type" value="Genomic_DNA"/>
</dbReference>
<dbReference type="InterPro" id="IPR011933">
    <property type="entry name" value="Double_TM_dom"/>
</dbReference>
<dbReference type="KEGG" id="spir:CWM47_07110"/>
<dbReference type="RefSeq" id="WP_100987327.1">
    <property type="nucleotide sequence ID" value="NZ_CP025096.1"/>
</dbReference>
<dbReference type="Pfam" id="PF07584">
    <property type="entry name" value="BatA"/>
    <property type="match status" value="1"/>
</dbReference>
<feature type="domain" description="Aerotolerance regulator N-terminal" evidence="2">
    <location>
        <begin position="1"/>
        <end position="76"/>
    </location>
</feature>
<dbReference type="Proteomes" id="UP000232883">
    <property type="component" value="Chromosome"/>
</dbReference>
<reference evidence="3 4" key="1">
    <citation type="submission" date="2017-11" db="EMBL/GenBank/DDBJ databases">
        <title>Taxonomic description and genome sequences of Spirosoma HA7 sp. nov., isolated from pollen microhabitat of Corylus avellana.</title>
        <authorList>
            <person name="Ambika Manirajan B."/>
            <person name="Suarez C."/>
            <person name="Ratering S."/>
            <person name="Geissler-Plaum R."/>
            <person name="Cardinale M."/>
            <person name="Sylvia S."/>
        </authorList>
    </citation>
    <scope>NUCLEOTIDE SEQUENCE [LARGE SCALE GENOMIC DNA]</scope>
    <source>
        <strain evidence="3 4">HA7</strain>
    </source>
</reference>